<organism evidence="2 3">
    <name type="scientific">Mycena rosella</name>
    <name type="common">Pink bonnet</name>
    <name type="synonym">Agaricus rosellus</name>
    <dbReference type="NCBI Taxonomy" id="1033263"/>
    <lineage>
        <taxon>Eukaryota</taxon>
        <taxon>Fungi</taxon>
        <taxon>Dikarya</taxon>
        <taxon>Basidiomycota</taxon>
        <taxon>Agaricomycotina</taxon>
        <taxon>Agaricomycetes</taxon>
        <taxon>Agaricomycetidae</taxon>
        <taxon>Agaricales</taxon>
        <taxon>Marasmiineae</taxon>
        <taxon>Mycenaceae</taxon>
        <taxon>Mycena</taxon>
    </lineage>
</organism>
<gene>
    <name evidence="2" type="ORF">B0H17DRAFT_1126989</name>
</gene>
<sequence length="478" mass="51927">MYTILKPQADSIIPVAYLASGAIPLGAETCSNRTTHKSPTNLASSSSPQDDVLLKTTSSANCAIGHRTGGQRSSGIFRQRPPIGYASSTIGFKGHTPKSASLCTSTQKEEKVHTKAGRASRRRSARPTVVSSFALSWNLDRVVEPGTRAPGRWRDAKPEETGAYARPRKVPDSGGARTVRASVVEYVAIHVLRGNTRRKAAGSFAVFTKSQASLAGTTTAWSEIDVGGPWHWHRRRRHSAVFLSLRFGLNPYKTSRSKSSRANWDRPICAFRIHTYRGRAGTMFIARRHENLGSLSASKWEDLGTDWSAKGSHQRSWPYAHKPSHIGFFSHDGEPAHKLIPRANGEVNVGQSASAFRSDQAPIGQERGAGDLGPERGDVHQWESPGIGKQLFVNCMVVRVPARGGAADLLAKGREKRREIHRNTQAAAADEGDETTIPASHSLLWRGGSTHAVGPISGTEVRTGFWEGLGDDGNLWLV</sequence>
<evidence type="ECO:0000256" key="1">
    <source>
        <dbReference type="SAM" id="MobiDB-lite"/>
    </source>
</evidence>
<dbReference type="Proteomes" id="UP001221757">
    <property type="component" value="Unassembled WGS sequence"/>
</dbReference>
<feature type="region of interest" description="Disordered" evidence="1">
    <location>
        <begin position="87"/>
        <end position="125"/>
    </location>
</feature>
<keyword evidence="3" id="KW-1185">Reference proteome</keyword>
<reference evidence="2" key="1">
    <citation type="submission" date="2023-03" db="EMBL/GenBank/DDBJ databases">
        <title>Massive genome expansion in bonnet fungi (Mycena s.s.) driven by repeated elements and novel gene families across ecological guilds.</title>
        <authorList>
            <consortium name="Lawrence Berkeley National Laboratory"/>
            <person name="Harder C.B."/>
            <person name="Miyauchi S."/>
            <person name="Viragh M."/>
            <person name="Kuo A."/>
            <person name="Thoen E."/>
            <person name="Andreopoulos B."/>
            <person name="Lu D."/>
            <person name="Skrede I."/>
            <person name="Drula E."/>
            <person name="Henrissat B."/>
            <person name="Morin E."/>
            <person name="Kohler A."/>
            <person name="Barry K."/>
            <person name="LaButti K."/>
            <person name="Morin E."/>
            <person name="Salamov A."/>
            <person name="Lipzen A."/>
            <person name="Mereny Z."/>
            <person name="Hegedus B."/>
            <person name="Baldrian P."/>
            <person name="Stursova M."/>
            <person name="Weitz H."/>
            <person name="Taylor A."/>
            <person name="Grigoriev I.V."/>
            <person name="Nagy L.G."/>
            <person name="Martin F."/>
            <person name="Kauserud H."/>
        </authorList>
    </citation>
    <scope>NUCLEOTIDE SEQUENCE</scope>
    <source>
        <strain evidence="2">CBHHK067</strain>
    </source>
</reference>
<dbReference type="AlphaFoldDB" id="A0AAD7M6U5"/>
<dbReference type="EMBL" id="JARKIE010000011">
    <property type="protein sequence ID" value="KAJ7703959.1"/>
    <property type="molecule type" value="Genomic_DNA"/>
</dbReference>
<proteinExistence type="predicted"/>
<name>A0AAD7M6U5_MYCRO</name>
<accession>A0AAD7M6U5</accession>
<evidence type="ECO:0000313" key="3">
    <source>
        <dbReference type="Proteomes" id="UP001221757"/>
    </source>
</evidence>
<evidence type="ECO:0000313" key="2">
    <source>
        <dbReference type="EMBL" id="KAJ7703959.1"/>
    </source>
</evidence>
<protein>
    <submittedName>
        <fullName evidence="2">Uncharacterized protein</fullName>
    </submittedName>
</protein>
<feature type="compositionally biased region" description="Basic residues" evidence="1">
    <location>
        <begin position="114"/>
        <end position="125"/>
    </location>
</feature>
<comment type="caution">
    <text evidence="2">The sequence shown here is derived from an EMBL/GenBank/DDBJ whole genome shotgun (WGS) entry which is preliminary data.</text>
</comment>